<dbReference type="InterPro" id="IPR020596">
    <property type="entry name" value="rRNA_Ade_Mease_Trfase_CS"/>
</dbReference>
<dbReference type="InterPro" id="IPR020598">
    <property type="entry name" value="rRNA_Ade_methylase_Trfase_N"/>
</dbReference>
<dbReference type="NCBIfam" id="TIGR00755">
    <property type="entry name" value="ksgA"/>
    <property type="match status" value="1"/>
</dbReference>
<keyword evidence="1" id="KW-0963">Cytoplasm</keyword>
<dbReference type="PROSITE" id="PS01131">
    <property type="entry name" value="RRNA_A_DIMETH"/>
    <property type="match status" value="1"/>
</dbReference>
<dbReference type="Pfam" id="PF00398">
    <property type="entry name" value="RrnaAD"/>
    <property type="match status" value="1"/>
</dbReference>
<dbReference type="InterPro" id="IPR011530">
    <property type="entry name" value="rRNA_adenine_dimethylase"/>
</dbReference>
<keyword evidence="5" id="KW-0949">S-adenosyl-L-methionine</keyword>
<dbReference type="Gene3D" id="1.10.8.100">
    <property type="entry name" value="Ribosomal RNA adenine dimethylase-like, domain 2"/>
    <property type="match status" value="1"/>
</dbReference>
<dbReference type="HAMAP" id="MF_00607">
    <property type="entry name" value="16SrRNA_methyltr_A"/>
    <property type="match status" value="1"/>
</dbReference>
<accession>A0A381Q8N3</accession>
<dbReference type="AlphaFoldDB" id="A0A381Q8N3"/>
<reference evidence="8" key="1">
    <citation type="submission" date="2018-05" db="EMBL/GenBank/DDBJ databases">
        <authorList>
            <person name="Lanie J.A."/>
            <person name="Ng W.-L."/>
            <person name="Kazmierczak K.M."/>
            <person name="Andrzejewski T.M."/>
            <person name="Davidsen T.M."/>
            <person name="Wayne K.J."/>
            <person name="Tettelin H."/>
            <person name="Glass J.I."/>
            <person name="Rusch D."/>
            <person name="Podicherti R."/>
            <person name="Tsui H.-C.T."/>
            <person name="Winkler M.E."/>
        </authorList>
    </citation>
    <scope>NUCLEOTIDE SEQUENCE</scope>
</reference>
<name>A0A381Q8N3_9ZZZZ</name>
<gene>
    <name evidence="8" type="ORF">METZ01_LOCUS28536</name>
</gene>
<evidence type="ECO:0000259" key="7">
    <source>
        <dbReference type="SMART" id="SM00650"/>
    </source>
</evidence>
<protein>
    <recommendedName>
        <fullName evidence="7">Ribosomal RNA adenine methylase transferase N-terminal domain-containing protein</fullName>
    </recommendedName>
</protein>
<evidence type="ECO:0000313" key="8">
    <source>
        <dbReference type="EMBL" id="SUZ75682.1"/>
    </source>
</evidence>
<dbReference type="GO" id="GO:0000179">
    <property type="term" value="F:rRNA (adenine-N6,N6-)-dimethyltransferase activity"/>
    <property type="evidence" value="ECO:0007669"/>
    <property type="project" value="InterPro"/>
</dbReference>
<sequence length="255" mass="28965">MTDKTPHPFRKKWGQNFLTDKNLLGKIVRTVLPQPGDSILEIGPGEGALSEKILPEVKEMVVIEIDPMLIDHLMNRSDLDGLKIIQGDILLQNIADLPISNPVRVIGNIPYNITSPIIFWLIDQLDYWTDAFIMMQKEVAERLTAAVGTKAYGRLTVLVGAHLEANYCFTIPPDVFIPRPKVKSSIVRFIKKDQPLVADDKYVKFSKIVTAAFNQRRKMLNNSLKSWKIPEEVKEKIDFTRRPETLSIKEFAALV</sequence>
<keyword evidence="2" id="KW-0698">rRNA processing</keyword>
<dbReference type="PANTHER" id="PTHR11727:SF7">
    <property type="entry name" value="DIMETHYLADENOSINE TRANSFERASE-RELATED"/>
    <property type="match status" value="1"/>
</dbReference>
<keyword evidence="3" id="KW-0489">Methyltransferase</keyword>
<evidence type="ECO:0000256" key="1">
    <source>
        <dbReference type="ARBA" id="ARBA00022490"/>
    </source>
</evidence>
<keyword evidence="4" id="KW-0808">Transferase</keyword>
<evidence type="ECO:0000256" key="4">
    <source>
        <dbReference type="ARBA" id="ARBA00022679"/>
    </source>
</evidence>
<dbReference type="InterPro" id="IPR029063">
    <property type="entry name" value="SAM-dependent_MTases_sf"/>
</dbReference>
<dbReference type="GO" id="GO:0005829">
    <property type="term" value="C:cytosol"/>
    <property type="evidence" value="ECO:0007669"/>
    <property type="project" value="TreeGrafter"/>
</dbReference>
<proteinExistence type="inferred from homology"/>
<dbReference type="EMBL" id="UINC01001254">
    <property type="protein sequence ID" value="SUZ75682.1"/>
    <property type="molecule type" value="Genomic_DNA"/>
</dbReference>
<dbReference type="CDD" id="cd02440">
    <property type="entry name" value="AdoMet_MTases"/>
    <property type="match status" value="1"/>
</dbReference>
<dbReference type="SUPFAM" id="SSF53335">
    <property type="entry name" value="S-adenosyl-L-methionine-dependent methyltransferases"/>
    <property type="match status" value="1"/>
</dbReference>
<dbReference type="GO" id="GO:0003723">
    <property type="term" value="F:RNA binding"/>
    <property type="evidence" value="ECO:0007669"/>
    <property type="project" value="UniProtKB-KW"/>
</dbReference>
<evidence type="ECO:0000256" key="3">
    <source>
        <dbReference type="ARBA" id="ARBA00022603"/>
    </source>
</evidence>
<dbReference type="SMART" id="SM00650">
    <property type="entry name" value="rADc"/>
    <property type="match status" value="1"/>
</dbReference>
<keyword evidence="6" id="KW-0694">RNA-binding</keyword>
<dbReference type="PANTHER" id="PTHR11727">
    <property type="entry name" value="DIMETHYLADENOSINE TRANSFERASE"/>
    <property type="match status" value="1"/>
</dbReference>
<dbReference type="InterPro" id="IPR023165">
    <property type="entry name" value="rRNA_Ade_diMease-like_C"/>
</dbReference>
<dbReference type="InterPro" id="IPR001737">
    <property type="entry name" value="KsgA/Erm"/>
</dbReference>
<feature type="domain" description="Ribosomal RNA adenine methylase transferase N-terminal" evidence="7">
    <location>
        <begin position="23"/>
        <end position="193"/>
    </location>
</feature>
<evidence type="ECO:0000256" key="2">
    <source>
        <dbReference type="ARBA" id="ARBA00022552"/>
    </source>
</evidence>
<dbReference type="PROSITE" id="PS51689">
    <property type="entry name" value="SAM_RNA_A_N6_MT"/>
    <property type="match status" value="1"/>
</dbReference>
<dbReference type="Gene3D" id="3.40.50.150">
    <property type="entry name" value="Vaccinia Virus protein VP39"/>
    <property type="match status" value="1"/>
</dbReference>
<evidence type="ECO:0000256" key="6">
    <source>
        <dbReference type="ARBA" id="ARBA00022884"/>
    </source>
</evidence>
<evidence type="ECO:0000256" key="5">
    <source>
        <dbReference type="ARBA" id="ARBA00022691"/>
    </source>
</evidence>
<organism evidence="8">
    <name type="scientific">marine metagenome</name>
    <dbReference type="NCBI Taxonomy" id="408172"/>
    <lineage>
        <taxon>unclassified sequences</taxon>
        <taxon>metagenomes</taxon>
        <taxon>ecological metagenomes</taxon>
    </lineage>
</organism>